<keyword evidence="2" id="KW-0121">Carboxypeptidase</keyword>
<dbReference type="Proteomes" id="UP000663850">
    <property type="component" value="Unassembled WGS sequence"/>
</dbReference>
<gene>
    <name evidence="6" type="ORF">RDB_LOCUS49508</name>
</gene>
<evidence type="ECO:0000256" key="3">
    <source>
        <dbReference type="ARBA" id="ARBA00022670"/>
    </source>
</evidence>
<comment type="caution">
    <text evidence="6">The sequence shown here is derived from an EMBL/GenBank/DDBJ whole genome shotgun (WGS) entry which is preliminary data.</text>
</comment>
<evidence type="ECO:0000256" key="4">
    <source>
        <dbReference type="ARBA" id="ARBA00022801"/>
    </source>
</evidence>
<keyword evidence="4" id="KW-0378">Hydrolase</keyword>
<evidence type="ECO:0000313" key="6">
    <source>
        <dbReference type="EMBL" id="CAE6459351.1"/>
    </source>
</evidence>
<dbReference type="AlphaFoldDB" id="A0A8H3GPB1"/>
<organism evidence="6 7">
    <name type="scientific">Rhizoctonia solani</name>
    <dbReference type="NCBI Taxonomy" id="456999"/>
    <lineage>
        <taxon>Eukaryota</taxon>
        <taxon>Fungi</taxon>
        <taxon>Dikarya</taxon>
        <taxon>Basidiomycota</taxon>
        <taxon>Agaricomycotina</taxon>
        <taxon>Agaricomycetes</taxon>
        <taxon>Cantharellales</taxon>
        <taxon>Ceratobasidiaceae</taxon>
        <taxon>Rhizoctonia</taxon>
    </lineage>
</organism>
<keyword evidence="3" id="KW-0645">Protease</keyword>
<dbReference type="InterPro" id="IPR001563">
    <property type="entry name" value="Peptidase_S10"/>
</dbReference>
<evidence type="ECO:0000313" key="7">
    <source>
        <dbReference type="Proteomes" id="UP000663850"/>
    </source>
</evidence>
<dbReference type="GO" id="GO:0000324">
    <property type="term" value="C:fungal-type vacuole"/>
    <property type="evidence" value="ECO:0007669"/>
    <property type="project" value="TreeGrafter"/>
</dbReference>
<dbReference type="EMBL" id="CAJMWZ010002652">
    <property type="protein sequence ID" value="CAE6459351.1"/>
    <property type="molecule type" value="Genomic_DNA"/>
</dbReference>
<dbReference type="Pfam" id="PF00450">
    <property type="entry name" value="Peptidase_S10"/>
    <property type="match status" value="1"/>
</dbReference>
<dbReference type="PANTHER" id="PTHR11802">
    <property type="entry name" value="SERINE PROTEASE FAMILY S10 SERINE CARBOXYPEPTIDASE"/>
    <property type="match status" value="1"/>
</dbReference>
<sequence>MIGLFQENGPCRMNSDEETVSRNPYSWIRNKYANMLYVDQPIGTGYSYGDTIVETSQDAAVALCKMLQVFFSNPKFKRYASWNFAIWTESYSGHYGPALAEYFLTQNAAIKAGVVVG</sequence>
<dbReference type="PANTHER" id="PTHR11802:SF64">
    <property type="entry name" value="CARBOXYPEPTIDASE"/>
    <property type="match status" value="1"/>
</dbReference>
<evidence type="ECO:0000256" key="1">
    <source>
        <dbReference type="ARBA" id="ARBA00009431"/>
    </source>
</evidence>
<evidence type="ECO:0000256" key="2">
    <source>
        <dbReference type="ARBA" id="ARBA00022645"/>
    </source>
</evidence>
<dbReference type="GO" id="GO:0004185">
    <property type="term" value="F:serine-type carboxypeptidase activity"/>
    <property type="evidence" value="ECO:0007669"/>
    <property type="project" value="InterPro"/>
</dbReference>
<evidence type="ECO:0008006" key="8">
    <source>
        <dbReference type="Google" id="ProtNLM"/>
    </source>
</evidence>
<accession>A0A8H3GPB1</accession>
<reference evidence="6" key="1">
    <citation type="submission" date="2021-01" db="EMBL/GenBank/DDBJ databases">
        <authorList>
            <person name="Kaushik A."/>
        </authorList>
    </citation>
    <scope>NUCLEOTIDE SEQUENCE</scope>
    <source>
        <strain evidence="6">Type strain: AG8-Rh-89/</strain>
    </source>
</reference>
<comment type="similarity">
    <text evidence="1">Belongs to the peptidase S10 family.</text>
</comment>
<dbReference type="SUPFAM" id="SSF53474">
    <property type="entry name" value="alpha/beta-Hydrolases"/>
    <property type="match status" value="1"/>
</dbReference>
<dbReference type="Gene3D" id="3.40.50.1820">
    <property type="entry name" value="alpha/beta hydrolase"/>
    <property type="match status" value="1"/>
</dbReference>
<proteinExistence type="inferred from homology"/>
<name>A0A8H3GPB1_9AGAM</name>
<protein>
    <recommendedName>
        <fullName evidence="8">Carboxypeptidase</fullName>
    </recommendedName>
</protein>
<dbReference type="GO" id="GO:0006508">
    <property type="term" value="P:proteolysis"/>
    <property type="evidence" value="ECO:0007669"/>
    <property type="project" value="UniProtKB-KW"/>
</dbReference>
<keyword evidence="5" id="KW-0325">Glycoprotein</keyword>
<evidence type="ECO:0000256" key="5">
    <source>
        <dbReference type="ARBA" id="ARBA00023180"/>
    </source>
</evidence>
<dbReference type="InterPro" id="IPR029058">
    <property type="entry name" value="AB_hydrolase_fold"/>
</dbReference>